<name>A0A1V0SJV2_9VIRU</name>
<organism evidence="2">
    <name type="scientific">Klosneuvirus KNV1</name>
    <dbReference type="NCBI Taxonomy" id="1977640"/>
    <lineage>
        <taxon>Viruses</taxon>
        <taxon>Varidnaviria</taxon>
        <taxon>Bamfordvirae</taxon>
        <taxon>Nucleocytoviricota</taxon>
        <taxon>Megaviricetes</taxon>
        <taxon>Imitervirales</taxon>
        <taxon>Mimiviridae</taxon>
        <taxon>Klosneuvirinae</taxon>
        <taxon>Klosneuvirus</taxon>
    </lineage>
</organism>
<accession>A0A1V0SJV2</accession>
<sequence>MGDNQFNDSFDDSFDESSDEHNYEPQKYMDAQNYPLHDSEEESPDFKRPREDDMDLEQPVKKYKIDNANFMALYAKAHDKESK</sequence>
<gene>
    <name evidence="2" type="ORF">Klosneuvirus_3_154</name>
</gene>
<feature type="compositionally biased region" description="Acidic residues" evidence="1">
    <location>
        <begin position="9"/>
        <end position="18"/>
    </location>
</feature>
<protein>
    <submittedName>
        <fullName evidence="2">Uncharacterized protein</fullName>
    </submittedName>
</protein>
<feature type="region of interest" description="Disordered" evidence="1">
    <location>
        <begin position="1"/>
        <end position="54"/>
    </location>
</feature>
<proteinExistence type="predicted"/>
<evidence type="ECO:0000313" key="2">
    <source>
        <dbReference type="EMBL" id="ARF12019.1"/>
    </source>
</evidence>
<dbReference type="EMBL" id="KY684110">
    <property type="protein sequence ID" value="ARF12019.1"/>
    <property type="molecule type" value="Genomic_DNA"/>
</dbReference>
<reference evidence="2" key="1">
    <citation type="journal article" date="2017" name="Science">
        <title>Giant viruses with an expanded complement of translation system components.</title>
        <authorList>
            <person name="Schulz F."/>
            <person name="Yutin N."/>
            <person name="Ivanova N.N."/>
            <person name="Ortega D.R."/>
            <person name="Lee T.K."/>
            <person name="Vierheilig J."/>
            <person name="Daims H."/>
            <person name="Horn M."/>
            <person name="Wagner M."/>
            <person name="Jensen G.J."/>
            <person name="Kyrpides N.C."/>
            <person name="Koonin E.V."/>
            <person name="Woyke T."/>
        </authorList>
    </citation>
    <scope>NUCLEOTIDE SEQUENCE</scope>
    <source>
        <strain evidence="2">KNV1</strain>
    </source>
</reference>
<evidence type="ECO:0000256" key="1">
    <source>
        <dbReference type="SAM" id="MobiDB-lite"/>
    </source>
</evidence>